<name>A0A137P9F4_CONC2</name>
<sequence length="302" mass="33777">MSGTILSAAAEATASVAASATESFISEPTYVHLLKTASPYVHSLRGLIWDPNYLPFSIIATLHATRVALNYRYQFSKTYDRPQVPWLKGLITHLLMSLGGGITSTIIFGRHISWLASNTTVPLYTIIINAYITHYQTFISHFRCNQFRFGISTNLDVIRYGSPEPLKSSYVAMIICGTIGSCGGGILTDLFSLNQHNWALKTPNFVSKVPPTIKGPFFLSIFYLISTTEDLHPSLEWIRYVIPLLDRDQAQAIVTTAFISLHLTLEYVYGPLFKFENVTKVVDEGKVSEKEVKKSKEAKKKQ</sequence>
<dbReference type="AlphaFoldDB" id="A0A137P9F4"/>
<evidence type="ECO:0000313" key="1">
    <source>
        <dbReference type="EMBL" id="KXN71630.1"/>
    </source>
</evidence>
<proteinExistence type="predicted"/>
<dbReference type="OrthoDB" id="206005at2759"/>
<accession>A0A137P9F4</accession>
<organism evidence="1 2">
    <name type="scientific">Conidiobolus coronatus (strain ATCC 28846 / CBS 209.66 / NRRL 28638)</name>
    <name type="common">Delacroixia coronata</name>
    <dbReference type="NCBI Taxonomy" id="796925"/>
    <lineage>
        <taxon>Eukaryota</taxon>
        <taxon>Fungi</taxon>
        <taxon>Fungi incertae sedis</taxon>
        <taxon>Zoopagomycota</taxon>
        <taxon>Entomophthoromycotina</taxon>
        <taxon>Entomophthoromycetes</taxon>
        <taxon>Entomophthorales</taxon>
        <taxon>Ancylistaceae</taxon>
        <taxon>Conidiobolus</taxon>
    </lineage>
</organism>
<gene>
    <name evidence="1" type="ORF">CONCODRAFT_84543</name>
</gene>
<dbReference type="EMBL" id="KQ964470">
    <property type="protein sequence ID" value="KXN71630.1"/>
    <property type="molecule type" value="Genomic_DNA"/>
</dbReference>
<evidence type="ECO:0000313" key="2">
    <source>
        <dbReference type="Proteomes" id="UP000070444"/>
    </source>
</evidence>
<reference evidence="1 2" key="1">
    <citation type="journal article" date="2015" name="Genome Biol. Evol.">
        <title>Phylogenomic analyses indicate that early fungi evolved digesting cell walls of algal ancestors of land plants.</title>
        <authorList>
            <person name="Chang Y."/>
            <person name="Wang S."/>
            <person name="Sekimoto S."/>
            <person name="Aerts A.L."/>
            <person name="Choi C."/>
            <person name="Clum A."/>
            <person name="LaButti K.M."/>
            <person name="Lindquist E.A."/>
            <person name="Yee Ngan C."/>
            <person name="Ohm R.A."/>
            <person name="Salamov A.A."/>
            <person name="Grigoriev I.V."/>
            <person name="Spatafora J.W."/>
            <person name="Berbee M.L."/>
        </authorList>
    </citation>
    <scope>NUCLEOTIDE SEQUENCE [LARGE SCALE GENOMIC DNA]</scope>
    <source>
        <strain evidence="1 2">NRRL 28638</strain>
    </source>
</reference>
<protein>
    <submittedName>
        <fullName evidence="1">Uncharacterized protein</fullName>
    </submittedName>
</protein>
<dbReference type="OMA" id="TPAFCEY"/>
<keyword evidence="2" id="KW-1185">Reference proteome</keyword>
<dbReference type="Proteomes" id="UP000070444">
    <property type="component" value="Unassembled WGS sequence"/>
</dbReference>